<accession>A0A1M6RW13</accession>
<reference evidence="10 11" key="1">
    <citation type="submission" date="2016-11" db="EMBL/GenBank/DDBJ databases">
        <authorList>
            <person name="Jaros S."/>
            <person name="Januszkiewicz K."/>
            <person name="Wedrychowicz H."/>
        </authorList>
    </citation>
    <scope>NUCLEOTIDE SEQUENCE [LARGE SCALE GENOMIC DNA]</scope>
    <source>
        <strain evidence="10 11">DSM 18772</strain>
    </source>
</reference>
<dbReference type="PANTHER" id="PTHR11229:SF16">
    <property type="entry name" value="LARGE RIBOSOMAL SUBUNIT PROTEIN UL3C"/>
    <property type="match status" value="1"/>
</dbReference>
<comment type="function">
    <text evidence="7 9">One of the primary rRNA binding proteins, it binds directly near the 3'-end of the 23S rRNA, where it nucleates assembly of the 50S subunit.</text>
</comment>
<dbReference type="SUPFAM" id="SSF50447">
    <property type="entry name" value="Translation proteins"/>
    <property type="match status" value="1"/>
</dbReference>
<dbReference type="EMBL" id="FQYR01000008">
    <property type="protein sequence ID" value="SHK36692.1"/>
    <property type="molecule type" value="Genomic_DNA"/>
</dbReference>
<dbReference type="GO" id="GO:0003735">
    <property type="term" value="F:structural constituent of ribosome"/>
    <property type="evidence" value="ECO:0007669"/>
    <property type="project" value="UniProtKB-UniRule"/>
</dbReference>
<dbReference type="FunFam" id="3.30.160.810:FF:000001">
    <property type="entry name" value="50S ribosomal protein L3"/>
    <property type="match status" value="1"/>
</dbReference>
<dbReference type="InterPro" id="IPR019927">
    <property type="entry name" value="Ribosomal_uL3_bac/org-type"/>
</dbReference>
<dbReference type="Gene3D" id="3.30.160.810">
    <property type="match status" value="1"/>
</dbReference>
<comment type="similarity">
    <text evidence="1 7 8">Belongs to the universal ribosomal protein uL3 family.</text>
</comment>
<evidence type="ECO:0000256" key="6">
    <source>
        <dbReference type="ARBA" id="ARBA00035243"/>
    </source>
</evidence>
<dbReference type="InterPro" id="IPR019926">
    <property type="entry name" value="Ribosomal_uL3_CS"/>
</dbReference>
<dbReference type="Pfam" id="PF00297">
    <property type="entry name" value="Ribosomal_L3"/>
    <property type="match status" value="1"/>
</dbReference>
<evidence type="ECO:0000256" key="5">
    <source>
        <dbReference type="ARBA" id="ARBA00023274"/>
    </source>
</evidence>
<dbReference type="InterPro" id="IPR000597">
    <property type="entry name" value="Ribosomal_uL3"/>
</dbReference>
<name>A0A1M6RW13_9BACT</name>
<dbReference type="GO" id="GO:0006412">
    <property type="term" value="P:translation"/>
    <property type="evidence" value="ECO:0007669"/>
    <property type="project" value="UniProtKB-UniRule"/>
</dbReference>
<evidence type="ECO:0000313" key="11">
    <source>
        <dbReference type="Proteomes" id="UP000184510"/>
    </source>
</evidence>
<dbReference type="InParanoid" id="A0A1M6RW13"/>
<dbReference type="FunCoup" id="A0A1M6RW13">
    <property type="interactions" value="611"/>
</dbReference>
<proteinExistence type="inferred from homology"/>
<protein>
    <recommendedName>
        <fullName evidence="6 7">Large ribosomal subunit protein uL3</fullName>
    </recommendedName>
</protein>
<dbReference type="AlphaFoldDB" id="A0A1M6RW13"/>
<dbReference type="Proteomes" id="UP000184510">
    <property type="component" value="Unassembled WGS sequence"/>
</dbReference>
<dbReference type="STRING" id="1123071.SAMN02745181_3699"/>
<keyword evidence="4 7" id="KW-0689">Ribosomal protein</keyword>
<dbReference type="NCBIfam" id="TIGR03625">
    <property type="entry name" value="L3_bact"/>
    <property type="match status" value="1"/>
</dbReference>
<dbReference type="Gene3D" id="2.40.30.10">
    <property type="entry name" value="Translation factors"/>
    <property type="match status" value="1"/>
</dbReference>
<gene>
    <name evidence="7" type="primary">rplC</name>
    <name evidence="10" type="ORF">SAMN02745181_3699</name>
</gene>
<evidence type="ECO:0000313" key="10">
    <source>
        <dbReference type="EMBL" id="SHK36692.1"/>
    </source>
</evidence>
<evidence type="ECO:0000256" key="9">
    <source>
        <dbReference type="RuleBase" id="RU003906"/>
    </source>
</evidence>
<dbReference type="HAMAP" id="MF_01325_B">
    <property type="entry name" value="Ribosomal_uL3_B"/>
    <property type="match status" value="1"/>
</dbReference>
<evidence type="ECO:0000256" key="7">
    <source>
        <dbReference type="HAMAP-Rule" id="MF_01325"/>
    </source>
</evidence>
<dbReference type="FunFam" id="2.40.30.10:FF:000004">
    <property type="entry name" value="50S ribosomal protein L3"/>
    <property type="match status" value="1"/>
</dbReference>
<keyword evidence="3 7" id="KW-0694">RNA-binding</keyword>
<evidence type="ECO:0000256" key="2">
    <source>
        <dbReference type="ARBA" id="ARBA00022730"/>
    </source>
</evidence>
<dbReference type="OrthoDB" id="9806135at2"/>
<keyword evidence="11" id="KW-1185">Reference proteome</keyword>
<dbReference type="InterPro" id="IPR009000">
    <property type="entry name" value="Transl_B-barrel_sf"/>
</dbReference>
<comment type="subunit">
    <text evidence="7 9">Part of the 50S ribosomal subunit. Forms a cluster with proteins L14 and L19.</text>
</comment>
<keyword evidence="5 7" id="KW-0687">Ribonucleoprotein</keyword>
<dbReference type="PANTHER" id="PTHR11229">
    <property type="entry name" value="50S RIBOSOMAL PROTEIN L3"/>
    <property type="match status" value="1"/>
</dbReference>
<dbReference type="RefSeq" id="WP_143185240.1">
    <property type="nucleotide sequence ID" value="NZ_FQYR01000008.1"/>
</dbReference>
<evidence type="ECO:0000256" key="1">
    <source>
        <dbReference type="ARBA" id="ARBA00006540"/>
    </source>
</evidence>
<dbReference type="PROSITE" id="PS00474">
    <property type="entry name" value="RIBOSOMAL_L3"/>
    <property type="match status" value="1"/>
</dbReference>
<keyword evidence="2 7" id="KW-0699">rRNA-binding</keyword>
<dbReference type="GO" id="GO:0019843">
    <property type="term" value="F:rRNA binding"/>
    <property type="evidence" value="ECO:0007669"/>
    <property type="project" value="UniProtKB-UniRule"/>
</dbReference>
<organism evidence="10 11">
    <name type="scientific">Rubritalea squalenifaciens DSM 18772</name>
    <dbReference type="NCBI Taxonomy" id="1123071"/>
    <lineage>
        <taxon>Bacteria</taxon>
        <taxon>Pseudomonadati</taxon>
        <taxon>Verrucomicrobiota</taxon>
        <taxon>Verrucomicrobiia</taxon>
        <taxon>Verrucomicrobiales</taxon>
        <taxon>Rubritaleaceae</taxon>
        <taxon>Rubritalea</taxon>
    </lineage>
</organism>
<sequence length="215" mass="23458">MSLGLLGKKVGMTRVFDQEAGIMIPVTVIDVAGNEFLQLKTTESDGYSAVQIGYDEQKENRLNAPTKGHFKKYGANAKKLVKEFRFTSDADLPNTEEAHPGATLFEDGQTVDVIGTTKGKGFQGVVKRYNFSGQPDSHGHMMHRRPGGIGAGTWPGRVWKNKKMPGRHGQYRRTVQNLKVVQVRAEDNVILVSGAVPGHKGGYVVVRPAVKGANK</sequence>
<dbReference type="GO" id="GO:0022625">
    <property type="term" value="C:cytosolic large ribosomal subunit"/>
    <property type="evidence" value="ECO:0007669"/>
    <property type="project" value="TreeGrafter"/>
</dbReference>
<evidence type="ECO:0000256" key="4">
    <source>
        <dbReference type="ARBA" id="ARBA00022980"/>
    </source>
</evidence>
<evidence type="ECO:0000256" key="3">
    <source>
        <dbReference type="ARBA" id="ARBA00022884"/>
    </source>
</evidence>
<evidence type="ECO:0000256" key="8">
    <source>
        <dbReference type="RuleBase" id="RU003905"/>
    </source>
</evidence>